<dbReference type="RefSeq" id="WP_011877605.1">
    <property type="nucleotide sequence ID" value="NC_009253.1"/>
</dbReference>
<dbReference type="HOGENOM" id="CLU_066400_0_0_9"/>
<evidence type="ECO:0000313" key="2">
    <source>
        <dbReference type="Proteomes" id="UP000001556"/>
    </source>
</evidence>
<dbReference type="Proteomes" id="UP000001556">
    <property type="component" value="Chromosome"/>
</dbReference>
<dbReference type="Pfam" id="PF13450">
    <property type="entry name" value="NAD_binding_8"/>
    <property type="match status" value="1"/>
</dbReference>
<gene>
    <name evidence="1" type="ordered locus">Dred_1245</name>
</gene>
<dbReference type="STRING" id="349161.Dred_1245"/>
<dbReference type="PROSITE" id="PS51257">
    <property type="entry name" value="PROKAR_LIPOPROTEIN"/>
    <property type="match status" value="1"/>
</dbReference>
<organism evidence="1 2">
    <name type="scientific">Desulforamulus reducens (strain ATCC BAA-1160 / DSM 100696 / MI-1)</name>
    <name type="common">Desulfotomaculum reducens</name>
    <dbReference type="NCBI Taxonomy" id="349161"/>
    <lineage>
        <taxon>Bacteria</taxon>
        <taxon>Bacillati</taxon>
        <taxon>Bacillota</taxon>
        <taxon>Clostridia</taxon>
        <taxon>Eubacteriales</taxon>
        <taxon>Peptococcaceae</taxon>
        <taxon>Desulforamulus</taxon>
    </lineage>
</organism>
<dbReference type="AlphaFoldDB" id="A4J3X6"/>
<proteinExistence type="predicted"/>
<name>A4J3X6_DESRM</name>
<dbReference type="KEGG" id="drm:Dred_1245"/>
<dbReference type="Gene3D" id="3.50.50.60">
    <property type="entry name" value="FAD/NAD(P)-binding domain"/>
    <property type="match status" value="2"/>
</dbReference>
<dbReference type="InterPro" id="IPR036188">
    <property type="entry name" value="FAD/NAD-bd_sf"/>
</dbReference>
<dbReference type="EMBL" id="CP000612">
    <property type="protein sequence ID" value="ABO49779.1"/>
    <property type="molecule type" value="Genomic_DNA"/>
</dbReference>
<dbReference type="PANTHER" id="PTHR42685:SF22">
    <property type="entry name" value="CONDITIONED MEDIUM FACTOR RECEPTOR 1"/>
    <property type="match status" value="1"/>
</dbReference>
<dbReference type="SUPFAM" id="SSF51905">
    <property type="entry name" value="FAD/NAD(P)-binding domain"/>
    <property type="match status" value="1"/>
</dbReference>
<keyword evidence="2" id="KW-1185">Reference proteome</keyword>
<sequence length="350" mass="40131">MRVAIIGAGITGLACAIELEKYGIRPVIFEKNHRIGSPFPYAPLLLDFIFRPIKRPLHTLKTQYNIKLKPISDIRFMRVQGPQAQFSTGGNLGYSLLQGQEIHSIESQMASHLKTSIQFETPVKPEDILKQYDYVVVATGNKEYAHQLGIWQNTYQSWVRGATILGRFNPQEIRFWFNKNYTKGGYAYMVPMGIERATLMLSVADTTQDKLAEFWQKFIDQEKLDPEIVLLWDVAFNTGEVFPHRVGNTFFVGNSGGFVTSWLGEGTFSSIMSGIEAARSIATGCPFEKRMKEITQIMERQARFRSLWDKFDNKGIDRAIRLMGSPLIQYPLYHTNLNFFKAIDHFNDRY</sequence>
<dbReference type="InterPro" id="IPR050407">
    <property type="entry name" value="Geranylgeranyl_reductase"/>
</dbReference>
<protein>
    <submittedName>
        <fullName evidence="1">FAD dependent oxidoreductase</fullName>
    </submittedName>
</protein>
<dbReference type="eggNOG" id="COG0644">
    <property type="taxonomic scope" value="Bacteria"/>
</dbReference>
<dbReference type="OrthoDB" id="25353at2"/>
<reference evidence="1 2" key="1">
    <citation type="submission" date="2007-03" db="EMBL/GenBank/DDBJ databases">
        <title>Complete sequence of Desulfotomaculum reducens MI-1.</title>
        <authorList>
            <consortium name="US DOE Joint Genome Institute"/>
            <person name="Copeland A."/>
            <person name="Lucas S."/>
            <person name="Lapidus A."/>
            <person name="Barry K."/>
            <person name="Detter J.C."/>
            <person name="Glavina del Rio T."/>
            <person name="Hammon N."/>
            <person name="Israni S."/>
            <person name="Dalin E."/>
            <person name="Tice H."/>
            <person name="Pitluck S."/>
            <person name="Sims D."/>
            <person name="Brettin T."/>
            <person name="Bruce D."/>
            <person name="Han C."/>
            <person name="Tapia R."/>
            <person name="Schmutz J."/>
            <person name="Larimer F."/>
            <person name="Land M."/>
            <person name="Hauser L."/>
            <person name="Kyrpides N."/>
            <person name="Kim E."/>
            <person name="Tebo B.M."/>
            <person name="Richardson P."/>
        </authorList>
    </citation>
    <scope>NUCLEOTIDE SEQUENCE [LARGE SCALE GENOMIC DNA]</scope>
    <source>
        <strain evidence="1 2">MI-1</strain>
    </source>
</reference>
<evidence type="ECO:0000313" key="1">
    <source>
        <dbReference type="EMBL" id="ABO49779.1"/>
    </source>
</evidence>
<dbReference type="PANTHER" id="PTHR42685">
    <property type="entry name" value="GERANYLGERANYL DIPHOSPHATE REDUCTASE"/>
    <property type="match status" value="1"/>
</dbReference>
<accession>A4J3X6</accession>